<evidence type="ECO:0000256" key="3">
    <source>
        <dbReference type="ARBA" id="ARBA00023136"/>
    </source>
</evidence>
<dbReference type="InterPro" id="IPR036259">
    <property type="entry name" value="MFS_trans_sf"/>
</dbReference>
<proteinExistence type="predicted"/>
<dbReference type="AlphaFoldDB" id="A0AA89C680"/>
<evidence type="ECO:0000256" key="4">
    <source>
        <dbReference type="SAM" id="MobiDB-lite"/>
    </source>
</evidence>
<gene>
    <name evidence="6" type="ORF">FSP39_002490</name>
</gene>
<organism evidence="6 7">
    <name type="scientific">Pinctada imbricata</name>
    <name type="common">Atlantic pearl-oyster</name>
    <name type="synonym">Pinctada martensii</name>
    <dbReference type="NCBI Taxonomy" id="66713"/>
    <lineage>
        <taxon>Eukaryota</taxon>
        <taxon>Metazoa</taxon>
        <taxon>Spiralia</taxon>
        <taxon>Lophotrochozoa</taxon>
        <taxon>Mollusca</taxon>
        <taxon>Bivalvia</taxon>
        <taxon>Autobranchia</taxon>
        <taxon>Pteriomorphia</taxon>
        <taxon>Pterioida</taxon>
        <taxon>Pterioidea</taxon>
        <taxon>Pteriidae</taxon>
        <taxon>Pinctada</taxon>
    </lineage>
</organism>
<feature type="transmembrane region" description="Helical" evidence="5">
    <location>
        <begin position="81"/>
        <end position="101"/>
    </location>
</feature>
<keyword evidence="3 5" id="KW-0472">Membrane</keyword>
<feature type="region of interest" description="Disordered" evidence="4">
    <location>
        <begin position="1"/>
        <end position="25"/>
    </location>
</feature>
<evidence type="ECO:0000256" key="1">
    <source>
        <dbReference type="ARBA" id="ARBA00022692"/>
    </source>
</evidence>
<sequence length="108" mass="12091">METVSENKETDITRKMTPFDSIGSEEPDKKVQFRKLFRENWLSVVTDCLAFGSFGMGVAILGPTLFDLGCQTSSGLKEMDWVFFVQLLLTLIGSISAGCLVDRYVKRV</sequence>
<dbReference type="PANTHER" id="PTHR23121">
    <property type="entry name" value="SODIUM-DEPENDENT GLUCOSE TRANSPORTER 1"/>
    <property type="match status" value="1"/>
</dbReference>
<accession>A0AA89C680</accession>
<keyword evidence="1 5" id="KW-0812">Transmembrane</keyword>
<dbReference type="EMBL" id="VSWD01000005">
    <property type="protein sequence ID" value="KAK3101298.1"/>
    <property type="molecule type" value="Genomic_DNA"/>
</dbReference>
<keyword evidence="7" id="KW-1185">Reference proteome</keyword>
<name>A0AA89C680_PINIB</name>
<dbReference type="SUPFAM" id="SSF103473">
    <property type="entry name" value="MFS general substrate transporter"/>
    <property type="match status" value="1"/>
</dbReference>
<dbReference type="Proteomes" id="UP001186944">
    <property type="component" value="Unassembled WGS sequence"/>
</dbReference>
<feature type="transmembrane region" description="Helical" evidence="5">
    <location>
        <begin position="40"/>
        <end position="61"/>
    </location>
</feature>
<evidence type="ECO:0000313" key="7">
    <source>
        <dbReference type="Proteomes" id="UP001186944"/>
    </source>
</evidence>
<evidence type="ECO:0000256" key="2">
    <source>
        <dbReference type="ARBA" id="ARBA00022989"/>
    </source>
</evidence>
<feature type="compositionally biased region" description="Basic and acidic residues" evidence="4">
    <location>
        <begin position="1"/>
        <end position="14"/>
    </location>
</feature>
<protein>
    <submittedName>
        <fullName evidence="6">Uncharacterized protein</fullName>
    </submittedName>
</protein>
<dbReference type="PANTHER" id="PTHR23121:SF10">
    <property type="entry name" value="MAJOR FACILITATOR SUPERFAMILY DOMAIN-CONTAINING PROTEIN 4A"/>
    <property type="match status" value="1"/>
</dbReference>
<keyword evidence="2 5" id="KW-1133">Transmembrane helix</keyword>
<evidence type="ECO:0000256" key="5">
    <source>
        <dbReference type="SAM" id="Phobius"/>
    </source>
</evidence>
<reference evidence="6" key="1">
    <citation type="submission" date="2019-08" db="EMBL/GenBank/DDBJ databases">
        <title>The improved chromosome-level genome for the pearl oyster Pinctada fucata martensii using PacBio sequencing and Hi-C.</title>
        <authorList>
            <person name="Zheng Z."/>
        </authorList>
    </citation>
    <scope>NUCLEOTIDE SEQUENCE</scope>
    <source>
        <strain evidence="6">ZZ-2019</strain>
        <tissue evidence="6">Adductor muscle</tissue>
    </source>
</reference>
<evidence type="ECO:0000313" key="6">
    <source>
        <dbReference type="EMBL" id="KAK3101298.1"/>
    </source>
</evidence>
<comment type="caution">
    <text evidence="6">The sequence shown here is derived from an EMBL/GenBank/DDBJ whole genome shotgun (WGS) entry which is preliminary data.</text>
</comment>